<dbReference type="PANTHER" id="PTHR43669">
    <property type="entry name" value="5-KETO-D-GLUCONATE 5-REDUCTASE"/>
    <property type="match status" value="1"/>
</dbReference>
<dbReference type="SUPFAM" id="SSF51735">
    <property type="entry name" value="NAD(P)-binding Rossmann-fold domains"/>
    <property type="match status" value="1"/>
</dbReference>
<evidence type="ECO:0000313" key="4">
    <source>
        <dbReference type="Proteomes" id="UP001207918"/>
    </source>
</evidence>
<dbReference type="Pfam" id="PF00106">
    <property type="entry name" value="adh_short"/>
    <property type="match status" value="1"/>
</dbReference>
<evidence type="ECO:0000256" key="1">
    <source>
        <dbReference type="ARBA" id="ARBA00006484"/>
    </source>
</evidence>
<reference evidence="3 4" key="1">
    <citation type="submission" date="2021-03" db="EMBL/GenBank/DDBJ databases">
        <title>Aliifodinibius sp. nov., a new bacterium isolated from saline soil.</title>
        <authorList>
            <person name="Galisteo C."/>
            <person name="De La Haba R."/>
            <person name="Sanchez-Porro C."/>
            <person name="Ventosa A."/>
        </authorList>
    </citation>
    <scope>NUCLEOTIDE SEQUENCE [LARGE SCALE GENOMIC DNA]</scope>
    <source>
        <strain evidence="3 4">1BSP15-2V2</strain>
    </source>
</reference>
<name>A0ABT3PHY1_9BACT</name>
<gene>
    <name evidence="3" type="ORF">J6I44_01500</name>
</gene>
<sequence length="254" mass="27266">MESLKDKIVVVAGGTGNVGSFIVKELLKRQATVVVPSRSKDSLQQLNDIINHDLDKTSVEQLHTMVGNIGDPSTSKSLLNKIAKQVGQPDAAIASLGRFQGAPSMIDVSVDTFCEVINDYLMAHFVTAQTFLKRFRERGKGQYVFINGPLALSSPEGMGAGLVSSATAGQQMMFKVMAQELDDSPVTVTELINFAYIRNHKTQPSSAIPGEATGVYASHLASGDISDKHGRSIQLKSTEQLAEEGITLEVSEAE</sequence>
<dbReference type="InterPro" id="IPR036291">
    <property type="entry name" value="NAD(P)-bd_dom_sf"/>
</dbReference>
<keyword evidence="4" id="KW-1185">Reference proteome</keyword>
<comment type="similarity">
    <text evidence="1">Belongs to the short-chain dehydrogenases/reductases (SDR) family.</text>
</comment>
<organism evidence="3 4">
    <name type="scientific">Fodinibius salsisoli</name>
    <dbReference type="NCBI Taxonomy" id="2820877"/>
    <lineage>
        <taxon>Bacteria</taxon>
        <taxon>Pseudomonadati</taxon>
        <taxon>Balneolota</taxon>
        <taxon>Balneolia</taxon>
        <taxon>Balneolales</taxon>
        <taxon>Balneolaceae</taxon>
        <taxon>Fodinibius</taxon>
    </lineage>
</organism>
<dbReference type="PANTHER" id="PTHR43669:SF3">
    <property type="entry name" value="ALCOHOL DEHYDROGENASE, PUTATIVE (AFU_ORTHOLOGUE AFUA_3G03445)-RELATED"/>
    <property type="match status" value="1"/>
</dbReference>
<keyword evidence="2" id="KW-0560">Oxidoreductase</keyword>
<accession>A0ABT3PHY1</accession>
<dbReference type="InterPro" id="IPR002347">
    <property type="entry name" value="SDR_fam"/>
</dbReference>
<dbReference type="Proteomes" id="UP001207918">
    <property type="component" value="Unassembled WGS sequence"/>
</dbReference>
<dbReference type="EMBL" id="JAGGJA010000001">
    <property type="protein sequence ID" value="MCW9705505.1"/>
    <property type="molecule type" value="Genomic_DNA"/>
</dbReference>
<dbReference type="RefSeq" id="WP_265764169.1">
    <property type="nucleotide sequence ID" value="NZ_JAGGJA010000001.1"/>
</dbReference>
<dbReference type="Gene3D" id="3.40.50.720">
    <property type="entry name" value="NAD(P)-binding Rossmann-like Domain"/>
    <property type="match status" value="1"/>
</dbReference>
<evidence type="ECO:0000256" key="2">
    <source>
        <dbReference type="ARBA" id="ARBA00023002"/>
    </source>
</evidence>
<protein>
    <submittedName>
        <fullName evidence="3">SDR family oxidoreductase</fullName>
    </submittedName>
</protein>
<evidence type="ECO:0000313" key="3">
    <source>
        <dbReference type="EMBL" id="MCW9705505.1"/>
    </source>
</evidence>
<proteinExistence type="inferred from homology"/>
<comment type="caution">
    <text evidence="3">The sequence shown here is derived from an EMBL/GenBank/DDBJ whole genome shotgun (WGS) entry which is preliminary data.</text>
</comment>